<dbReference type="Proteomes" id="UP001159427">
    <property type="component" value="Unassembled WGS sequence"/>
</dbReference>
<name>A0ABN8MDW6_9CNID</name>
<feature type="non-terminal residue" evidence="1">
    <location>
        <position position="1"/>
    </location>
</feature>
<sequence>CIVGNLAETDWNLMITTVQDGGRSGVVNVLTCLTSRVFQLSLSNVTLLKFSSPTSSLS</sequence>
<dbReference type="EMBL" id="CALNXI010000424">
    <property type="protein sequence ID" value="CAH3026860.1"/>
    <property type="molecule type" value="Genomic_DNA"/>
</dbReference>
<accession>A0ABN8MDW6</accession>
<protein>
    <submittedName>
        <fullName evidence="1">Uncharacterized protein</fullName>
    </submittedName>
</protein>
<organism evidence="1 2">
    <name type="scientific">Porites evermanni</name>
    <dbReference type="NCBI Taxonomy" id="104178"/>
    <lineage>
        <taxon>Eukaryota</taxon>
        <taxon>Metazoa</taxon>
        <taxon>Cnidaria</taxon>
        <taxon>Anthozoa</taxon>
        <taxon>Hexacorallia</taxon>
        <taxon>Scleractinia</taxon>
        <taxon>Fungiina</taxon>
        <taxon>Poritidae</taxon>
        <taxon>Porites</taxon>
    </lineage>
</organism>
<proteinExistence type="predicted"/>
<gene>
    <name evidence="1" type="ORF">PEVE_00030092</name>
</gene>
<keyword evidence="2" id="KW-1185">Reference proteome</keyword>
<evidence type="ECO:0000313" key="1">
    <source>
        <dbReference type="EMBL" id="CAH3026860.1"/>
    </source>
</evidence>
<comment type="caution">
    <text evidence="1">The sequence shown here is derived from an EMBL/GenBank/DDBJ whole genome shotgun (WGS) entry which is preliminary data.</text>
</comment>
<evidence type="ECO:0000313" key="2">
    <source>
        <dbReference type="Proteomes" id="UP001159427"/>
    </source>
</evidence>
<reference evidence="1 2" key="1">
    <citation type="submission" date="2022-05" db="EMBL/GenBank/DDBJ databases">
        <authorList>
            <consortium name="Genoscope - CEA"/>
            <person name="William W."/>
        </authorList>
    </citation>
    <scope>NUCLEOTIDE SEQUENCE [LARGE SCALE GENOMIC DNA]</scope>
</reference>